<accession>A0A4Q1BWT9</accession>
<dbReference type="AlphaFoldDB" id="A0A4Q1BWT9"/>
<keyword evidence="3" id="KW-1185">Reference proteome</keyword>
<reference evidence="2 3" key="1">
    <citation type="submission" date="2016-06" db="EMBL/GenBank/DDBJ databases">
        <title>Evolution of pathogenesis and genome organization in the Tremellales.</title>
        <authorList>
            <person name="Cuomo C."/>
            <person name="Litvintseva A."/>
            <person name="Heitman J."/>
            <person name="Chen Y."/>
            <person name="Sun S."/>
            <person name="Springer D."/>
            <person name="Dromer F."/>
            <person name="Young S."/>
            <person name="Zeng Q."/>
            <person name="Chapman S."/>
            <person name="Gujja S."/>
            <person name="Saif S."/>
            <person name="Birren B."/>
        </authorList>
    </citation>
    <scope>NUCLEOTIDE SEQUENCE [LARGE SCALE GENOMIC DNA]</scope>
    <source>
        <strain evidence="2 3">ATCC 28783</strain>
    </source>
</reference>
<sequence>MPTDVSPAPFRYQQQLPHGLEHPNAYALMGQAQSHGWASLPPLGGGAGVPPTGPARAVDCLAGTPRNVLPNGMRNPWAPYQGETYRPASDMMEGQAFGPELPGSGIYPASQLGGSAIVPRSRAMSFGGASIGYDGGGLGGMRGDDGWNGSAGRLHRGLAPDMSSTAGALPRLANPNNGAAWLQAPSSYANHARMNPASLFEPTIQPLGGASVYLQPPVANSANARPRRAPVVPIDGCAECVAEQREKERERHSMNSHSAHHHHRRHLTPPIAGSPLRREPAEAQALARHGSKHSSRGRREGKNECSQCSSHSHGK</sequence>
<name>A0A4Q1BWT9_TREME</name>
<feature type="region of interest" description="Disordered" evidence="1">
    <location>
        <begin position="244"/>
        <end position="315"/>
    </location>
</feature>
<proteinExistence type="predicted"/>
<evidence type="ECO:0000256" key="1">
    <source>
        <dbReference type="SAM" id="MobiDB-lite"/>
    </source>
</evidence>
<dbReference type="InParanoid" id="A0A4Q1BWT9"/>
<evidence type="ECO:0000313" key="3">
    <source>
        <dbReference type="Proteomes" id="UP000289152"/>
    </source>
</evidence>
<gene>
    <name evidence="2" type="ORF">M231_00205</name>
</gene>
<feature type="compositionally biased region" description="Basic residues" evidence="1">
    <location>
        <begin position="258"/>
        <end position="267"/>
    </location>
</feature>
<dbReference type="Proteomes" id="UP000289152">
    <property type="component" value="Unassembled WGS sequence"/>
</dbReference>
<dbReference type="VEuPathDB" id="FungiDB:TREMEDRAFT_59108"/>
<protein>
    <submittedName>
        <fullName evidence="2">Uncharacterized protein</fullName>
    </submittedName>
</protein>
<comment type="caution">
    <text evidence="2">The sequence shown here is derived from an EMBL/GenBank/DDBJ whole genome shotgun (WGS) entry which is preliminary data.</text>
</comment>
<evidence type="ECO:0000313" key="2">
    <source>
        <dbReference type="EMBL" id="RXK42651.1"/>
    </source>
</evidence>
<dbReference type="EMBL" id="SDIL01000001">
    <property type="protein sequence ID" value="RXK42651.1"/>
    <property type="molecule type" value="Genomic_DNA"/>
</dbReference>
<feature type="compositionally biased region" description="Basic and acidic residues" evidence="1">
    <location>
        <begin position="244"/>
        <end position="253"/>
    </location>
</feature>
<organism evidence="2 3">
    <name type="scientific">Tremella mesenterica</name>
    <name type="common">Jelly fungus</name>
    <dbReference type="NCBI Taxonomy" id="5217"/>
    <lineage>
        <taxon>Eukaryota</taxon>
        <taxon>Fungi</taxon>
        <taxon>Dikarya</taxon>
        <taxon>Basidiomycota</taxon>
        <taxon>Agaricomycotina</taxon>
        <taxon>Tremellomycetes</taxon>
        <taxon>Tremellales</taxon>
        <taxon>Tremellaceae</taxon>
        <taxon>Tremella</taxon>
    </lineage>
</organism>
<dbReference type="OrthoDB" id="2562154at2759"/>
<feature type="compositionally biased region" description="Polar residues" evidence="1">
    <location>
        <begin position="304"/>
        <end position="315"/>
    </location>
</feature>